<evidence type="ECO:0000256" key="1">
    <source>
        <dbReference type="ARBA" id="ARBA00001946"/>
    </source>
</evidence>
<dbReference type="PROSITE" id="PS51462">
    <property type="entry name" value="NUDIX"/>
    <property type="match status" value="1"/>
</dbReference>
<reference evidence="4 5" key="1">
    <citation type="submission" date="2009-01" db="EMBL/GenBank/DDBJ databases">
        <authorList>
            <person name="Qin X."/>
            <person name="Bachman B."/>
            <person name="Battles P."/>
            <person name="Bell A."/>
            <person name="Bess C."/>
            <person name="Bickham C."/>
            <person name="Chaboub L."/>
            <person name="Chen D."/>
            <person name="Coyle M."/>
            <person name="Deiros D.R."/>
            <person name="Dinh H."/>
            <person name="Forbes L."/>
            <person name="Fowler G."/>
            <person name="Francisco L."/>
            <person name="Fu Q."/>
            <person name="Gubbala S."/>
            <person name="Hale W."/>
            <person name="Han Y."/>
            <person name="Hemphill L."/>
            <person name="Highlander S.K."/>
            <person name="Hirani K."/>
            <person name="Hogues M."/>
            <person name="Jackson L."/>
            <person name="Jakkamsetti A."/>
            <person name="Javaid M."/>
            <person name="Jiang H."/>
            <person name="Korchina V."/>
            <person name="Kovar C."/>
            <person name="Lara F."/>
            <person name="Lee S."/>
            <person name="Mata R."/>
            <person name="Mathew T."/>
            <person name="Moen C."/>
            <person name="Morales K."/>
            <person name="Munidasa M."/>
            <person name="Nazareth L."/>
            <person name="Ngo R."/>
            <person name="Nguyen L."/>
            <person name="Okwuonu G."/>
            <person name="Ongeri F."/>
            <person name="Patil S."/>
            <person name="Petrosino J."/>
            <person name="Pham C."/>
            <person name="Pham P."/>
            <person name="Pu L.-L."/>
            <person name="Puazo M."/>
            <person name="Raj R."/>
            <person name="Reid J."/>
            <person name="Rouhana J."/>
            <person name="Saada N."/>
            <person name="Shang Y."/>
            <person name="Simmons D."/>
            <person name="Thornton R."/>
            <person name="Warren J."/>
            <person name="Weissenberger G."/>
            <person name="Zhang J."/>
            <person name="Zhang L."/>
            <person name="Zhou C."/>
            <person name="Zhu D."/>
            <person name="Muzny D."/>
            <person name="Worley K."/>
            <person name="Gibbs R."/>
        </authorList>
    </citation>
    <scope>NUCLEOTIDE SEQUENCE [LARGE SCALE GENOMIC DNA]</scope>
    <source>
        <strain evidence="4 5">DSM 16047</strain>
    </source>
</reference>
<dbReference type="EMBL" id="ACGU01000043">
    <property type="protein sequence ID" value="EEJ72230.1"/>
    <property type="molecule type" value="Genomic_DNA"/>
</dbReference>
<dbReference type="HOGENOM" id="CLU_082381_1_0_9"/>
<dbReference type="InterPro" id="IPR059176">
    <property type="entry name" value="UDP-X_N"/>
</dbReference>
<keyword evidence="2 4" id="KW-0378">Hydrolase</keyword>
<keyword evidence="5" id="KW-1185">Reference proteome</keyword>
<protein>
    <submittedName>
        <fullName evidence="4">Hydrolase, NUDIX family</fullName>
    </submittedName>
</protein>
<dbReference type="Gene3D" id="6.10.250.1120">
    <property type="match status" value="1"/>
</dbReference>
<dbReference type="SUPFAM" id="SSF55811">
    <property type="entry name" value="Nudix"/>
    <property type="match status" value="1"/>
</dbReference>
<dbReference type="STRING" id="525365.HMPREF0548_0917"/>
<gene>
    <name evidence="4" type="ORF">HMPREF0548_0917</name>
</gene>
<dbReference type="AlphaFoldDB" id="C2EMM1"/>
<name>C2EMM1_9LACO</name>
<dbReference type="PANTHER" id="PTHR43046:SF16">
    <property type="entry name" value="ADP-RIBOSE PYROPHOSPHATASE YJHB-RELATED"/>
    <property type="match status" value="1"/>
</dbReference>
<dbReference type="eggNOG" id="COG1051">
    <property type="taxonomic scope" value="Bacteria"/>
</dbReference>
<dbReference type="CDD" id="cd18889">
    <property type="entry name" value="NUDIX_ADPRase"/>
    <property type="match status" value="1"/>
</dbReference>
<evidence type="ECO:0000256" key="2">
    <source>
        <dbReference type="ARBA" id="ARBA00022801"/>
    </source>
</evidence>
<dbReference type="Gene3D" id="3.90.79.10">
    <property type="entry name" value="Nucleoside Triphosphate Pyrophosphohydrolase"/>
    <property type="match status" value="1"/>
</dbReference>
<sequence>MKFWKEQSSLMDNFDQFTDWAIELQSLAQAGLTYGHDKFDLERYQRIREIAAEMMAEKTGLPTKKVKSLFCNDSGYPTPKIDTRAAIFKDDKILLVKESDGRWSLPGGWCEINLSPKENCIKETKEESGRDVEIIKLIAVHERNQHNQPPYAFGVEKFFFLCKELGGKFTPNDETTAAKYFGINELPELSPGKNNLEQVKMCFKAKDDPDWTAYSD</sequence>
<evidence type="ECO:0000313" key="4">
    <source>
        <dbReference type="EMBL" id="EEJ72230.1"/>
    </source>
</evidence>
<comment type="cofactor">
    <cofactor evidence="1">
        <name>Mg(2+)</name>
        <dbReference type="ChEBI" id="CHEBI:18420"/>
    </cofactor>
</comment>
<accession>C2EMM1</accession>
<evidence type="ECO:0000313" key="5">
    <source>
        <dbReference type="Proteomes" id="UP000005583"/>
    </source>
</evidence>
<comment type="caution">
    <text evidence="4">The sequence shown here is derived from an EMBL/GenBank/DDBJ whole genome shotgun (WGS) entry which is preliminary data.</text>
</comment>
<dbReference type="InterPro" id="IPR015797">
    <property type="entry name" value="NUDIX_hydrolase-like_dom_sf"/>
</dbReference>
<evidence type="ECO:0000259" key="3">
    <source>
        <dbReference type="PROSITE" id="PS51462"/>
    </source>
</evidence>
<dbReference type="Pfam" id="PF12535">
    <property type="entry name" value="Nudix_N"/>
    <property type="match status" value="1"/>
</dbReference>
<proteinExistence type="predicted"/>
<dbReference type="Proteomes" id="UP000005583">
    <property type="component" value="Unassembled WGS sequence"/>
</dbReference>
<dbReference type="Pfam" id="PF00293">
    <property type="entry name" value="NUDIX"/>
    <property type="match status" value="1"/>
</dbReference>
<dbReference type="GO" id="GO:0016787">
    <property type="term" value="F:hydrolase activity"/>
    <property type="evidence" value="ECO:0007669"/>
    <property type="project" value="UniProtKB-KW"/>
</dbReference>
<dbReference type="PANTHER" id="PTHR43046">
    <property type="entry name" value="GDP-MANNOSE MANNOSYL HYDROLASE"/>
    <property type="match status" value="1"/>
</dbReference>
<dbReference type="InterPro" id="IPR000086">
    <property type="entry name" value="NUDIX_hydrolase_dom"/>
</dbReference>
<organism evidence="4 5">
    <name type="scientific">Lactobacillus ultunensis DSM 16047</name>
    <dbReference type="NCBI Taxonomy" id="525365"/>
    <lineage>
        <taxon>Bacteria</taxon>
        <taxon>Bacillati</taxon>
        <taxon>Bacillota</taxon>
        <taxon>Bacilli</taxon>
        <taxon>Lactobacillales</taxon>
        <taxon>Lactobacillaceae</taxon>
        <taxon>Lactobacillus</taxon>
    </lineage>
</organism>
<feature type="domain" description="Nudix hydrolase" evidence="3">
    <location>
        <begin position="78"/>
        <end position="203"/>
    </location>
</feature>